<dbReference type="PANTHER" id="PTHR43828:SF5">
    <property type="entry name" value="TRANSCRIPTIONAL REPRESSOR XBP1"/>
    <property type="match status" value="1"/>
</dbReference>
<feature type="region of interest" description="Disordered" evidence="1">
    <location>
        <begin position="375"/>
        <end position="394"/>
    </location>
</feature>
<gene>
    <name evidence="3" type="ORF">PGUG_03658</name>
</gene>
<sequence length="488" mass="53278">MLSLAFTYAIPSPSQPLRICVIGHGVPTRSNIKTSQSGLFIEICDLLIVVICQQTFHIRRLISMSNQYYWYSPPPGSYYPLPLPSQPVNYVYNVAAPRGSIDDRMGNHGMNFGYGMHHGHQAQGSGYSQGHGHDLGYSHGRGLGHSSGAISVPGSVSGSGSSSRANISVSAAAAASASSVSMVPSSQSSLGTHINFPVHQPSALPHTLAHRLSSAIYPTIEVKKYSTAALDPTRHFLTVFEYTLNGQSIIWDYESGYVHLTGIWKAAIHHPDNDLPKSNSKADIVKLLESTPRQHQAKIKRIRGGFLKIQGTWLPYSLCRILARRFCYHIRYQLIPVFDANFPAECFLPTDPGYGELKLDELEPPPIAHLPPPRTPPHAILAPNTPQSDRSVRFRHQDGSDLSYNEVVDIVNASKCLQSLSQSAQTSPISYEGSSNSLRDYVTGPENGISSILLAANLSNKPDSKDTLGSPPKLEPRRQSVKINDLLS</sequence>
<organism evidence="3 4">
    <name type="scientific">Meyerozyma guilliermondii (strain ATCC 6260 / CBS 566 / DSM 6381 / JCM 1539 / NBRC 10279 / NRRL Y-324)</name>
    <name type="common">Yeast</name>
    <name type="synonym">Candida guilliermondii</name>
    <dbReference type="NCBI Taxonomy" id="294746"/>
    <lineage>
        <taxon>Eukaryota</taxon>
        <taxon>Fungi</taxon>
        <taxon>Dikarya</taxon>
        <taxon>Ascomycota</taxon>
        <taxon>Saccharomycotina</taxon>
        <taxon>Pichiomycetes</taxon>
        <taxon>Debaryomycetaceae</taxon>
        <taxon>Meyerozyma</taxon>
    </lineage>
</organism>
<reference evidence="3 4" key="1">
    <citation type="journal article" date="2009" name="Nature">
        <title>Evolution of pathogenicity and sexual reproduction in eight Candida genomes.</title>
        <authorList>
            <person name="Butler G."/>
            <person name="Rasmussen M.D."/>
            <person name="Lin M.F."/>
            <person name="Santos M.A."/>
            <person name="Sakthikumar S."/>
            <person name="Munro C.A."/>
            <person name="Rheinbay E."/>
            <person name="Grabherr M."/>
            <person name="Forche A."/>
            <person name="Reedy J.L."/>
            <person name="Agrafioti I."/>
            <person name="Arnaud M.B."/>
            <person name="Bates S."/>
            <person name="Brown A.J."/>
            <person name="Brunke S."/>
            <person name="Costanzo M.C."/>
            <person name="Fitzpatrick D.A."/>
            <person name="de Groot P.W."/>
            <person name="Harris D."/>
            <person name="Hoyer L.L."/>
            <person name="Hube B."/>
            <person name="Klis F.M."/>
            <person name="Kodira C."/>
            <person name="Lennard N."/>
            <person name="Logue M.E."/>
            <person name="Martin R."/>
            <person name="Neiman A.M."/>
            <person name="Nikolaou E."/>
            <person name="Quail M.A."/>
            <person name="Quinn J."/>
            <person name="Santos M.C."/>
            <person name="Schmitzberger F.F."/>
            <person name="Sherlock G."/>
            <person name="Shah P."/>
            <person name="Silverstein K.A."/>
            <person name="Skrzypek M.S."/>
            <person name="Soll D."/>
            <person name="Staggs R."/>
            <person name="Stansfield I."/>
            <person name="Stumpf M.P."/>
            <person name="Sudbery P.E."/>
            <person name="Srikantha T."/>
            <person name="Zeng Q."/>
            <person name="Berman J."/>
            <person name="Berriman M."/>
            <person name="Heitman J."/>
            <person name="Gow N.A."/>
            <person name="Lorenz M.C."/>
            <person name="Birren B.W."/>
            <person name="Kellis M."/>
            <person name="Cuomo C.A."/>
        </authorList>
    </citation>
    <scope>NUCLEOTIDE SEQUENCE [LARGE SCALE GENOMIC DNA]</scope>
    <source>
        <strain evidence="4">ATCC 6260 / CBS 566 / DSM 6381 / JCM 1539 / NBRC 10279 / NRRL Y-324</strain>
    </source>
</reference>
<accession>A5DK57</accession>
<dbReference type="OrthoDB" id="5562739at2759"/>
<dbReference type="EMBL" id="CH408158">
    <property type="protein sequence ID" value="EDK39560.2"/>
    <property type="molecule type" value="Genomic_DNA"/>
</dbReference>
<feature type="domain" description="HTH APSES-type" evidence="2">
    <location>
        <begin position="226"/>
        <end position="349"/>
    </location>
</feature>
<protein>
    <recommendedName>
        <fullName evidence="2">HTH APSES-type domain-containing protein</fullName>
    </recommendedName>
</protein>
<dbReference type="Gene3D" id="3.10.260.10">
    <property type="entry name" value="Transcription regulator HTH, APSES-type DNA-binding domain"/>
    <property type="match status" value="1"/>
</dbReference>
<dbReference type="InParanoid" id="A5DK57"/>
<dbReference type="PROSITE" id="PS51299">
    <property type="entry name" value="HTH_APSES"/>
    <property type="match status" value="1"/>
</dbReference>
<dbReference type="RefSeq" id="XP_001484277.2">
    <property type="nucleotide sequence ID" value="XM_001484227.1"/>
</dbReference>
<dbReference type="eggNOG" id="ENOG502S1IW">
    <property type="taxonomic scope" value="Eukaryota"/>
</dbReference>
<dbReference type="GeneID" id="5126207"/>
<dbReference type="SUPFAM" id="SSF54616">
    <property type="entry name" value="DNA-binding domain of Mlu1-box binding protein MBP1"/>
    <property type="match status" value="1"/>
</dbReference>
<dbReference type="InterPro" id="IPR003163">
    <property type="entry name" value="Tscrpt_reg_HTH_APSES-type"/>
</dbReference>
<evidence type="ECO:0000313" key="3">
    <source>
        <dbReference type="EMBL" id="EDK39560.2"/>
    </source>
</evidence>
<dbReference type="HOGENOM" id="CLU_559102_0_0_1"/>
<dbReference type="InterPro" id="IPR036887">
    <property type="entry name" value="HTH_APSES_sf"/>
</dbReference>
<dbReference type="Proteomes" id="UP000001997">
    <property type="component" value="Unassembled WGS sequence"/>
</dbReference>
<dbReference type="GO" id="GO:0030907">
    <property type="term" value="C:MBF transcription complex"/>
    <property type="evidence" value="ECO:0007669"/>
    <property type="project" value="TreeGrafter"/>
</dbReference>
<dbReference type="VEuPathDB" id="FungiDB:PGUG_03658"/>
<dbReference type="GO" id="GO:0000981">
    <property type="term" value="F:DNA-binding transcription factor activity, RNA polymerase II-specific"/>
    <property type="evidence" value="ECO:0007669"/>
    <property type="project" value="UniProtKB-ARBA"/>
</dbReference>
<proteinExistence type="predicted"/>
<dbReference type="PANTHER" id="PTHR43828">
    <property type="entry name" value="ASPARAGINASE"/>
    <property type="match status" value="1"/>
</dbReference>
<evidence type="ECO:0000256" key="1">
    <source>
        <dbReference type="SAM" id="MobiDB-lite"/>
    </source>
</evidence>
<dbReference type="GO" id="GO:0033309">
    <property type="term" value="C:SBF transcription complex"/>
    <property type="evidence" value="ECO:0007669"/>
    <property type="project" value="TreeGrafter"/>
</dbReference>
<dbReference type="InterPro" id="IPR051642">
    <property type="entry name" value="SWI6-like"/>
</dbReference>
<dbReference type="GO" id="GO:0003677">
    <property type="term" value="F:DNA binding"/>
    <property type="evidence" value="ECO:0007669"/>
    <property type="project" value="InterPro"/>
</dbReference>
<evidence type="ECO:0000313" key="4">
    <source>
        <dbReference type="Proteomes" id="UP000001997"/>
    </source>
</evidence>
<name>A5DK57_PICGU</name>
<dbReference type="KEGG" id="pgu:PGUG_03658"/>
<evidence type="ECO:0000259" key="2">
    <source>
        <dbReference type="PROSITE" id="PS51299"/>
    </source>
</evidence>
<feature type="region of interest" description="Disordered" evidence="1">
    <location>
        <begin position="459"/>
        <end position="488"/>
    </location>
</feature>
<dbReference type="AlphaFoldDB" id="A5DK57"/>
<keyword evidence="4" id="KW-1185">Reference proteome</keyword>